<dbReference type="EMBL" id="RWIS01000009">
    <property type="protein sequence ID" value="RSK31171.1"/>
    <property type="molecule type" value="Genomic_DNA"/>
</dbReference>
<keyword evidence="2" id="KW-0378">Hydrolase</keyword>
<dbReference type="OrthoDB" id="668969at2"/>
<keyword evidence="3" id="KW-1185">Reference proteome</keyword>
<protein>
    <submittedName>
        <fullName evidence="2">Uma2 family endonuclease</fullName>
    </submittedName>
</protein>
<reference evidence="2 3" key="1">
    <citation type="submission" date="2018-12" db="EMBL/GenBank/DDBJ databases">
        <authorList>
            <person name="Feng G."/>
            <person name="Zhu H."/>
        </authorList>
    </citation>
    <scope>NUCLEOTIDE SEQUENCE [LARGE SCALE GENOMIC DNA]</scope>
    <source>
        <strain evidence="2 3">9PBR-2</strain>
    </source>
</reference>
<proteinExistence type="predicted"/>
<dbReference type="RefSeq" id="WP_125431647.1">
    <property type="nucleotide sequence ID" value="NZ_RWIS01000009.1"/>
</dbReference>
<accession>A0A3R9NCY3</accession>
<name>A0A3R9NCY3_9BACT</name>
<dbReference type="Proteomes" id="UP000280066">
    <property type="component" value="Unassembled WGS sequence"/>
</dbReference>
<dbReference type="InterPro" id="IPR011335">
    <property type="entry name" value="Restrct_endonuc-II-like"/>
</dbReference>
<dbReference type="CDD" id="cd06260">
    <property type="entry name" value="DUF820-like"/>
    <property type="match status" value="1"/>
</dbReference>
<evidence type="ECO:0000259" key="1">
    <source>
        <dbReference type="Pfam" id="PF05685"/>
    </source>
</evidence>
<feature type="domain" description="Putative restriction endonuclease" evidence="1">
    <location>
        <begin position="13"/>
        <end position="175"/>
    </location>
</feature>
<dbReference type="GO" id="GO:0004519">
    <property type="term" value="F:endonuclease activity"/>
    <property type="evidence" value="ECO:0007669"/>
    <property type="project" value="UniProtKB-KW"/>
</dbReference>
<evidence type="ECO:0000313" key="2">
    <source>
        <dbReference type="EMBL" id="RSK31171.1"/>
    </source>
</evidence>
<evidence type="ECO:0000313" key="3">
    <source>
        <dbReference type="Proteomes" id="UP000280066"/>
    </source>
</evidence>
<comment type="caution">
    <text evidence="2">The sequence shown here is derived from an EMBL/GenBank/DDBJ whole genome shotgun (WGS) entry which is preliminary data.</text>
</comment>
<keyword evidence="2" id="KW-0255">Endonuclease</keyword>
<gene>
    <name evidence="2" type="ORF">EI290_14210</name>
</gene>
<dbReference type="PANTHER" id="PTHR36558:SF1">
    <property type="entry name" value="RESTRICTION ENDONUCLEASE DOMAIN-CONTAINING PROTEIN-RELATED"/>
    <property type="match status" value="1"/>
</dbReference>
<keyword evidence="2" id="KW-0540">Nuclease</keyword>
<dbReference type="Pfam" id="PF05685">
    <property type="entry name" value="Uma2"/>
    <property type="match status" value="1"/>
</dbReference>
<organism evidence="2 3">
    <name type="scientific">Hymenobacter metallilatus</name>
    <dbReference type="NCBI Taxonomy" id="2493666"/>
    <lineage>
        <taxon>Bacteria</taxon>
        <taxon>Pseudomonadati</taxon>
        <taxon>Bacteroidota</taxon>
        <taxon>Cytophagia</taxon>
        <taxon>Cytophagales</taxon>
        <taxon>Hymenobacteraceae</taxon>
        <taxon>Hymenobacter</taxon>
    </lineage>
</organism>
<dbReference type="PANTHER" id="PTHR36558">
    <property type="entry name" value="GLR1098 PROTEIN"/>
    <property type="match status" value="1"/>
</dbReference>
<dbReference type="SUPFAM" id="SSF52980">
    <property type="entry name" value="Restriction endonuclease-like"/>
    <property type="match status" value="1"/>
</dbReference>
<dbReference type="Gene3D" id="3.90.1570.10">
    <property type="entry name" value="tt1808, chain A"/>
    <property type="match status" value="1"/>
</dbReference>
<dbReference type="AlphaFoldDB" id="A0A3R9NCY3"/>
<sequence length="193" mass="21544">MGLPATPLNYVSPEDYLTAERRAESKHEYWNGEVRAMSGASFTHNRIAANLTGELYVQLKGKSCSVVGSDQRVQVLSESTFVYPDVTVVCGQPLFEDDTKPDTLLNPTLLVEILSASTQSHDRGNKFFLYRQIPTLQQYLLLDSQRVHAELHTRDTQGRWILTETTDLQAVLLLESIACQVPLVDVYAGLSLS</sequence>
<dbReference type="InterPro" id="IPR008538">
    <property type="entry name" value="Uma2"/>
</dbReference>
<dbReference type="InterPro" id="IPR012296">
    <property type="entry name" value="Nuclease_put_TT1808"/>
</dbReference>